<dbReference type="EMBL" id="JACXVP010000003">
    <property type="protein sequence ID" value="KAG5615835.1"/>
    <property type="molecule type" value="Genomic_DNA"/>
</dbReference>
<dbReference type="Proteomes" id="UP000824120">
    <property type="component" value="Chromosome 3"/>
</dbReference>
<evidence type="ECO:0000313" key="2">
    <source>
        <dbReference type="EMBL" id="KAG5615835.1"/>
    </source>
</evidence>
<evidence type="ECO:0000313" key="3">
    <source>
        <dbReference type="Proteomes" id="UP000824120"/>
    </source>
</evidence>
<proteinExistence type="predicted"/>
<feature type="region of interest" description="Disordered" evidence="1">
    <location>
        <begin position="24"/>
        <end position="68"/>
    </location>
</feature>
<keyword evidence="3" id="KW-1185">Reference proteome</keyword>
<sequence>MARRISNHEEEEQNQMILDYLEERASEDMHEAQQIEEEEPARYTLKKAKHYGKTKRQSLLDKKKDKHY</sequence>
<protein>
    <submittedName>
        <fullName evidence="2">Uncharacterized protein</fullName>
    </submittedName>
</protein>
<evidence type="ECO:0000256" key="1">
    <source>
        <dbReference type="SAM" id="MobiDB-lite"/>
    </source>
</evidence>
<dbReference type="AlphaFoldDB" id="A0A9J5ZUR7"/>
<accession>A0A9J5ZUR7</accession>
<feature type="compositionally biased region" description="Basic residues" evidence="1">
    <location>
        <begin position="44"/>
        <end position="56"/>
    </location>
</feature>
<organism evidence="2 3">
    <name type="scientific">Solanum commersonii</name>
    <name type="common">Commerson's wild potato</name>
    <name type="synonym">Commerson's nightshade</name>
    <dbReference type="NCBI Taxonomy" id="4109"/>
    <lineage>
        <taxon>Eukaryota</taxon>
        <taxon>Viridiplantae</taxon>
        <taxon>Streptophyta</taxon>
        <taxon>Embryophyta</taxon>
        <taxon>Tracheophyta</taxon>
        <taxon>Spermatophyta</taxon>
        <taxon>Magnoliopsida</taxon>
        <taxon>eudicotyledons</taxon>
        <taxon>Gunneridae</taxon>
        <taxon>Pentapetalae</taxon>
        <taxon>asterids</taxon>
        <taxon>lamiids</taxon>
        <taxon>Solanales</taxon>
        <taxon>Solanaceae</taxon>
        <taxon>Solanoideae</taxon>
        <taxon>Solaneae</taxon>
        <taxon>Solanum</taxon>
    </lineage>
</organism>
<feature type="compositionally biased region" description="Basic and acidic residues" evidence="1">
    <location>
        <begin position="24"/>
        <end position="33"/>
    </location>
</feature>
<feature type="compositionally biased region" description="Basic and acidic residues" evidence="1">
    <location>
        <begin position="58"/>
        <end position="68"/>
    </location>
</feature>
<gene>
    <name evidence="2" type="ORF">H5410_015659</name>
</gene>
<name>A0A9J5ZUR7_SOLCO</name>
<reference evidence="2 3" key="1">
    <citation type="submission" date="2020-09" db="EMBL/GenBank/DDBJ databases">
        <title>De no assembly of potato wild relative species, Solanum commersonii.</title>
        <authorList>
            <person name="Cho K."/>
        </authorList>
    </citation>
    <scope>NUCLEOTIDE SEQUENCE [LARGE SCALE GENOMIC DNA]</scope>
    <source>
        <strain evidence="2">LZ3.2</strain>
        <tissue evidence="2">Leaf</tissue>
    </source>
</reference>
<comment type="caution">
    <text evidence="2">The sequence shown here is derived from an EMBL/GenBank/DDBJ whole genome shotgun (WGS) entry which is preliminary data.</text>
</comment>